<dbReference type="KEGG" id="ccho:CCHOA_06915"/>
<dbReference type="Proteomes" id="UP000269019">
    <property type="component" value="Chromosome"/>
</dbReference>
<protein>
    <submittedName>
        <fullName evidence="2">Uncharacterized protein</fullName>
    </submittedName>
</protein>
<reference evidence="2 3" key="1">
    <citation type="submission" date="2018-11" db="EMBL/GenBank/DDBJ databases">
        <authorList>
            <person name="Kleinhagauer T."/>
            <person name="Glaeser S.P."/>
            <person name="Spergser J."/>
            <person name="Ruckert C."/>
            <person name="Kaempfer P."/>
            <person name="Busse H.-J."/>
        </authorList>
    </citation>
    <scope>NUCLEOTIDE SEQUENCE [LARGE SCALE GENOMIC DNA]</scope>
    <source>
        <strain evidence="2 3">200CH</strain>
    </source>
</reference>
<gene>
    <name evidence="2" type="ORF">CCHOA_06915</name>
</gene>
<evidence type="ECO:0000256" key="1">
    <source>
        <dbReference type="SAM" id="MobiDB-lite"/>
    </source>
</evidence>
<evidence type="ECO:0000313" key="2">
    <source>
        <dbReference type="EMBL" id="AZA13775.1"/>
    </source>
</evidence>
<organism evidence="2 3">
    <name type="scientific">Corynebacterium choanae</name>
    <dbReference type="NCBI Taxonomy" id="1862358"/>
    <lineage>
        <taxon>Bacteria</taxon>
        <taxon>Bacillati</taxon>
        <taxon>Actinomycetota</taxon>
        <taxon>Actinomycetes</taxon>
        <taxon>Mycobacteriales</taxon>
        <taxon>Corynebacteriaceae</taxon>
        <taxon>Corynebacterium</taxon>
    </lineage>
</organism>
<accession>A0A3G6J6P5</accession>
<evidence type="ECO:0000313" key="3">
    <source>
        <dbReference type="Proteomes" id="UP000269019"/>
    </source>
</evidence>
<proteinExistence type="predicted"/>
<feature type="region of interest" description="Disordered" evidence="1">
    <location>
        <begin position="104"/>
        <end position="126"/>
    </location>
</feature>
<keyword evidence="3" id="KW-1185">Reference proteome</keyword>
<dbReference type="AlphaFoldDB" id="A0A3G6J6P5"/>
<dbReference type="EMBL" id="CP033896">
    <property type="protein sequence ID" value="AZA13775.1"/>
    <property type="molecule type" value="Genomic_DNA"/>
</dbReference>
<sequence length="126" mass="13292">MANAAGGSRTARILTTTNVFSCGQNGMIFAAAWIPPYFGGILRDLASWRNTVTDISGFANRSALPDCDHVANASTGWQRSLPVDPSTLQGCRCGMLCDTVARKAAQQDSLPPTRAHGGTKEVPPTV</sequence>
<name>A0A3G6J6P5_9CORY</name>